<dbReference type="GO" id="GO:0140664">
    <property type="term" value="F:ATP-dependent DNA damage sensor activity"/>
    <property type="evidence" value="ECO:0007669"/>
    <property type="project" value="InterPro"/>
</dbReference>
<dbReference type="InterPro" id="IPR001247">
    <property type="entry name" value="ExoRNase_PH_dom1"/>
</dbReference>
<dbReference type="InterPro" id="IPR013507">
    <property type="entry name" value="DNA_mismatch_S5_2-like"/>
</dbReference>
<dbReference type="CDD" id="cd20524">
    <property type="entry name" value="CYCLIN_CCNH_rpt1"/>
    <property type="match status" value="1"/>
</dbReference>
<proteinExistence type="inferred from homology"/>
<evidence type="ECO:0000256" key="3">
    <source>
        <dbReference type="ARBA" id="ARBA00022763"/>
    </source>
</evidence>
<dbReference type="Pfam" id="PF16899">
    <property type="entry name" value="Cyclin_C_2"/>
    <property type="match status" value="1"/>
</dbReference>
<dbReference type="SUPFAM" id="SSF55874">
    <property type="entry name" value="ATPase domain of HSP90 chaperone/DNA topoisomerase II/histidine kinase"/>
    <property type="match status" value="1"/>
</dbReference>
<dbReference type="GO" id="GO:0061982">
    <property type="term" value="P:meiosis I cell cycle process"/>
    <property type="evidence" value="ECO:0007669"/>
    <property type="project" value="UniProtKB-ARBA"/>
</dbReference>
<dbReference type="InterPro" id="IPR033100">
    <property type="entry name" value="Rrp45"/>
</dbReference>
<dbReference type="InterPro" id="IPR006671">
    <property type="entry name" value="Cyclin_N"/>
</dbReference>
<dbReference type="InterPro" id="IPR036915">
    <property type="entry name" value="Cyclin-like_sf"/>
</dbReference>
<dbReference type="Pfam" id="PF01138">
    <property type="entry name" value="RNase_PH"/>
    <property type="match status" value="1"/>
</dbReference>
<dbReference type="SMART" id="SM00385">
    <property type="entry name" value="CYCLIN"/>
    <property type="match status" value="1"/>
</dbReference>
<dbReference type="NCBIfam" id="TIGR00585">
    <property type="entry name" value="mutl"/>
    <property type="match status" value="1"/>
</dbReference>
<dbReference type="InterPro" id="IPR036345">
    <property type="entry name" value="ExoRNase_PH_dom2_sf"/>
</dbReference>
<dbReference type="PANTHER" id="PTHR10073:SF12">
    <property type="entry name" value="DNA MISMATCH REPAIR PROTEIN MLH1"/>
    <property type="match status" value="1"/>
</dbReference>
<dbReference type="Pfam" id="PF01119">
    <property type="entry name" value="DNA_mis_repair"/>
    <property type="match status" value="1"/>
</dbReference>
<keyword evidence="6" id="KW-0539">Nucleus</keyword>
<reference evidence="11 12" key="1">
    <citation type="submission" date="2017-10" db="EMBL/GenBank/DDBJ databases">
        <title>A novel species of cold-tolerant Malassezia isolated from bats.</title>
        <authorList>
            <person name="Lorch J.M."/>
            <person name="Palmer J.M."/>
            <person name="Vanderwolf K.J."/>
            <person name="Schmidt K.Z."/>
            <person name="Verant M.L."/>
            <person name="Weller T.J."/>
            <person name="Blehert D.S."/>
        </authorList>
    </citation>
    <scope>NUCLEOTIDE SEQUENCE [LARGE SCALE GENOMIC DNA]</scope>
    <source>
        <strain evidence="11 12">NWHC:44797-103</strain>
    </source>
</reference>
<dbReference type="SUPFAM" id="SSF47954">
    <property type="entry name" value="Cyclin-like"/>
    <property type="match status" value="2"/>
</dbReference>
<accession>A0A2N1J750</accession>
<dbReference type="OrthoDB" id="10263226at2759"/>
<comment type="similarity">
    <text evidence="7">Belongs to the cyclin family.</text>
</comment>
<dbReference type="EMBL" id="KZ454995">
    <property type="protein sequence ID" value="PKI82371.1"/>
    <property type="molecule type" value="Genomic_DNA"/>
</dbReference>
<dbReference type="GO" id="GO:0005524">
    <property type="term" value="F:ATP binding"/>
    <property type="evidence" value="ECO:0007669"/>
    <property type="project" value="InterPro"/>
</dbReference>
<dbReference type="InterPro" id="IPR015847">
    <property type="entry name" value="ExoRNase_PH_dom2"/>
</dbReference>
<dbReference type="InterPro" id="IPR036890">
    <property type="entry name" value="HATPase_C_sf"/>
</dbReference>
<keyword evidence="3" id="KW-0227">DNA damage</keyword>
<dbReference type="GO" id="GO:0030983">
    <property type="term" value="F:mismatched DNA binding"/>
    <property type="evidence" value="ECO:0007669"/>
    <property type="project" value="InterPro"/>
</dbReference>
<evidence type="ECO:0000256" key="7">
    <source>
        <dbReference type="RuleBase" id="RU000383"/>
    </source>
</evidence>
<feature type="domain" description="Cyclin-like" evidence="9">
    <location>
        <begin position="380"/>
        <end position="484"/>
    </location>
</feature>
<evidence type="ECO:0000256" key="4">
    <source>
        <dbReference type="ARBA" id="ARBA00023127"/>
    </source>
</evidence>
<comment type="similarity">
    <text evidence="2">Belongs to the DNA mismatch repair MutL/HexB family.</text>
</comment>
<keyword evidence="12" id="KW-1185">Reference proteome</keyword>
<evidence type="ECO:0000259" key="9">
    <source>
        <dbReference type="SMART" id="SM00385"/>
    </source>
</evidence>
<evidence type="ECO:0000256" key="1">
    <source>
        <dbReference type="ARBA" id="ARBA00004123"/>
    </source>
</evidence>
<dbReference type="InterPro" id="IPR038973">
    <property type="entry name" value="MutL/Mlh/Pms-like"/>
</dbReference>
<keyword evidence="5" id="KW-0234">DNA repair</keyword>
<dbReference type="PROSITE" id="PS00058">
    <property type="entry name" value="DNA_MISMATCH_REPAIR_1"/>
    <property type="match status" value="1"/>
</dbReference>
<organism evidence="11 12">
    <name type="scientific">Malassezia vespertilionis</name>
    <dbReference type="NCBI Taxonomy" id="2020962"/>
    <lineage>
        <taxon>Eukaryota</taxon>
        <taxon>Fungi</taxon>
        <taxon>Dikarya</taxon>
        <taxon>Basidiomycota</taxon>
        <taxon>Ustilaginomycotina</taxon>
        <taxon>Malasseziomycetes</taxon>
        <taxon>Malasseziales</taxon>
        <taxon>Malasseziaceae</taxon>
        <taxon>Malassezia</taxon>
    </lineage>
</organism>
<dbReference type="SMART" id="SM01340">
    <property type="entry name" value="DNA_mis_repair"/>
    <property type="match status" value="1"/>
</dbReference>
<dbReference type="InterPro" id="IPR014762">
    <property type="entry name" value="DNA_mismatch_repair_CS"/>
</dbReference>
<dbReference type="Gene3D" id="3.30.230.10">
    <property type="match status" value="1"/>
</dbReference>
<dbReference type="GO" id="GO:0006298">
    <property type="term" value="P:mismatch repair"/>
    <property type="evidence" value="ECO:0007669"/>
    <property type="project" value="InterPro"/>
</dbReference>
<keyword evidence="4 7" id="KW-0195">Cyclin</keyword>
<dbReference type="Gene3D" id="3.30.565.10">
    <property type="entry name" value="Histidine kinase-like ATPase, C-terminal domain"/>
    <property type="match status" value="1"/>
</dbReference>
<dbReference type="GO" id="GO:0016887">
    <property type="term" value="F:ATP hydrolysis activity"/>
    <property type="evidence" value="ECO:0007669"/>
    <property type="project" value="InterPro"/>
</dbReference>
<dbReference type="GO" id="GO:0000176">
    <property type="term" value="C:nuclear exosome (RNase complex)"/>
    <property type="evidence" value="ECO:0007669"/>
    <property type="project" value="UniProtKB-ARBA"/>
</dbReference>
<dbReference type="Pfam" id="PF13589">
    <property type="entry name" value="HATPase_c_3"/>
    <property type="match status" value="1"/>
</dbReference>
<dbReference type="GO" id="GO:0032389">
    <property type="term" value="C:MutLalpha complex"/>
    <property type="evidence" value="ECO:0007669"/>
    <property type="project" value="TreeGrafter"/>
</dbReference>
<dbReference type="Gene3D" id="3.30.230.70">
    <property type="entry name" value="GHMP Kinase, N-terminal domain"/>
    <property type="match status" value="1"/>
</dbReference>
<dbReference type="Pfam" id="PF00134">
    <property type="entry name" value="Cyclin_N"/>
    <property type="match status" value="1"/>
</dbReference>
<evidence type="ECO:0000256" key="5">
    <source>
        <dbReference type="ARBA" id="ARBA00023204"/>
    </source>
</evidence>
<dbReference type="Gene3D" id="1.10.472.10">
    <property type="entry name" value="Cyclin-like"/>
    <property type="match status" value="2"/>
</dbReference>
<feature type="domain" description="DNA mismatch repair protein S5" evidence="10">
    <location>
        <begin position="874"/>
        <end position="994"/>
    </location>
</feature>
<evidence type="ECO:0000313" key="12">
    <source>
        <dbReference type="Proteomes" id="UP000232875"/>
    </source>
</evidence>
<evidence type="ECO:0000256" key="2">
    <source>
        <dbReference type="ARBA" id="ARBA00006082"/>
    </source>
</evidence>
<dbReference type="STRING" id="2020962.A0A2N1J750"/>
<dbReference type="Proteomes" id="UP000232875">
    <property type="component" value="Unassembled WGS sequence"/>
</dbReference>
<evidence type="ECO:0000259" key="10">
    <source>
        <dbReference type="SMART" id="SM01340"/>
    </source>
</evidence>
<dbReference type="SUPFAM" id="SSF55666">
    <property type="entry name" value="Ribonuclease PH domain 2-like"/>
    <property type="match status" value="1"/>
</dbReference>
<sequence length="1316" mass="145374">MPAGQSVGVSQTEEIFVLQSLRTAALRVDGRKFGQPRSLVIEFGEQLGWCQVSLGETVVVASVSAELVQPKQDRPYEGMLQINTEVTPMAGIEYDAGAVGVTEARDREAMFERILERAVRNSDAVDREALCVIAGKRVWSIMLSVHLLADEGAAGDAAVLASMVALRHFRRPEVSILNGDVTVYSTDEHVPVPLAMHHMPLAVSYAIFLLQPKTDKERSLLLAQSHTQPVEESMEMDEKQDVMDIDIPVSLLDPSLLEQTLADSGMTFVLNAQREVSVIEKAGGSSIPYKTILALLHDAASHVGRLGAQVDEALAADTKHRVVSCAEAHTMPNAELAEHRTNSNIQASETLQRYAQEANIQLPLMLSVEDEQAIIRFYLLRIGRLVRAFGLPNLVETTAMTLMKRFYIRNSCMQFHPKLIMLTSIYLSAKAENYPVPLKHFCAQVNESTAKQGAEAPSKATTPSAARGDVAENIIRDLEFGMVQSLDFELGLHSPHRALYGFILDIQSVQPTLSREDVMGFAGAVQAYLQVARLTDVEFVYAPAHIALAASIDEEIAKHEKNGANSNSTIPTEESTEEPTDALNSDGFEIPISELETTFDAIATRIRDVLDPNVETKAPPRPFVDVERVKQIDLALRQCLQLFEKGQVTSLVQKYALNMWRLNRIAAGEIIQRPSNAVKELLENSLDAGATQIKITLQDGGLKMLQIQDNGKGIAMEDFPLLCERFATSKLRKFSDLSSMTTFGFRGEALASISFVSASVSAISKTKTQDVAYSAEYFAGTMKSASETEPAKAKPVAGVDGTTITAYDLFFNAPQRKRVFKSVSEEYNRALDVATKYALHYGHLGVGITCKKASSHSLDLNTPSKKSQTTLDVIRNIYGGPLARDLVHLSELENDEYKFSAQGWISNADWASKKTQFLCFINNRLVDTPSLRRSMESMYSLLLPKGRHPWIYIALTLDPARLDVNVHPTKREVHFMDEEEIVEMITTHAQDLISQQSSCRVYSMTKPSLGVNISENAVQVLGPRTERIDPRNLVRVDHTSQSLDSMFGGATTDTSRIPESTCNLTSVHELRANMIQDRDVGLTNVLQHHTFVGVVDLEKALTLVQHGTQLYLVNHAAVIEAFAYELALRQFGSYTSVALDPAPKLWDLIALGYDAEDAAEAKAALSLSREEVVDRITKRLTDHAEMLHEYFAIHIDPVQKTLVSVPAILPQQAGAGVVLERLPTLLFRLGPQVDWAEEVGCFASVCRELAYAQVPATSGVQVHDAQRVEEEKWMIQHVWFASMLASRGCIHIPKALQDGIVQVASLPELYRVFERC</sequence>
<comment type="subcellular location">
    <subcellularLocation>
        <location evidence="1">Nucleus</location>
    </subcellularLocation>
</comment>
<dbReference type="InterPro" id="IPR027408">
    <property type="entry name" value="PNPase/RNase_PH_dom_sf"/>
</dbReference>
<dbReference type="InterPro" id="IPR031658">
    <property type="entry name" value="Cyclin_C_2"/>
</dbReference>
<evidence type="ECO:0000313" key="11">
    <source>
        <dbReference type="EMBL" id="PKI82371.1"/>
    </source>
</evidence>
<evidence type="ECO:0000256" key="6">
    <source>
        <dbReference type="ARBA" id="ARBA00023242"/>
    </source>
</evidence>
<dbReference type="CDD" id="cd11368">
    <property type="entry name" value="RNase_PH_RRP45"/>
    <property type="match status" value="1"/>
</dbReference>
<dbReference type="Pfam" id="PF16413">
    <property type="entry name" value="Mlh1_C"/>
    <property type="match status" value="1"/>
</dbReference>
<dbReference type="InterPro" id="IPR014721">
    <property type="entry name" value="Ribsml_uS5_D2-typ_fold_subgr"/>
</dbReference>
<gene>
    <name evidence="11" type="primary">MLH1</name>
    <name evidence="11" type="ORF">MVES_003572</name>
</gene>
<evidence type="ECO:0000256" key="8">
    <source>
        <dbReference type="SAM" id="MobiDB-lite"/>
    </source>
</evidence>
<feature type="region of interest" description="Disordered" evidence="8">
    <location>
        <begin position="561"/>
        <end position="585"/>
    </location>
</feature>
<dbReference type="InterPro" id="IPR013763">
    <property type="entry name" value="Cyclin-like_dom"/>
</dbReference>
<dbReference type="InterPro" id="IPR020568">
    <property type="entry name" value="Ribosomal_Su5_D2-typ_SF"/>
</dbReference>
<dbReference type="FunFam" id="3.30.565.10:FF:000109">
    <property type="entry name" value="Related to MLH1-DNA mismatch repair protein"/>
    <property type="match status" value="1"/>
</dbReference>
<name>A0A2N1J750_9BASI</name>
<dbReference type="CDD" id="cd16926">
    <property type="entry name" value="HATPase_MutL-MLH-PMS-like"/>
    <property type="match status" value="1"/>
</dbReference>
<dbReference type="InterPro" id="IPR002099">
    <property type="entry name" value="MutL/Mlh/PMS"/>
</dbReference>
<dbReference type="SUPFAM" id="SSF54211">
    <property type="entry name" value="Ribosomal protein S5 domain 2-like"/>
    <property type="match status" value="2"/>
</dbReference>
<dbReference type="CDD" id="cd20525">
    <property type="entry name" value="CYCLIN_CCNH_rpt2"/>
    <property type="match status" value="1"/>
</dbReference>
<dbReference type="Pfam" id="PF03725">
    <property type="entry name" value="RNase_PH_C"/>
    <property type="match status" value="1"/>
</dbReference>
<dbReference type="GO" id="GO:0006396">
    <property type="term" value="P:RNA processing"/>
    <property type="evidence" value="ECO:0007669"/>
    <property type="project" value="InterPro"/>
</dbReference>
<protein>
    <submittedName>
        <fullName evidence="11">Mlh1p</fullName>
    </submittedName>
</protein>
<dbReference type="FunFam" id="3.30.230.10:FF:000014">
    <property type="entry name" value="DNA mismatch repair protein Mlh1"/>
    <property type="match status" value="1"/>
</dbReference>
<dbReference type="PANTHER" id="PTHR10073">
    <property type="entry name" value="DNA MISMATCH REPAIR PROTEIN MLH, PMS, MUTL"/>
    <property type="match status" value="1"/>
</dbReference>
<dbReference type="InterPro" id="IPR032189">
    <property type="entry name" value="Mlh1_C"/>
</dbReference>